<keyword evidence="2" id="KW-1185">Reference proteome</keyword>
<protein>
    <submittedName>
        <fullName evidence="3">Heavy metal-associated isoprenylated plant protein 47-like</fullName>
    </submittedName>
</protein>
<dbReference type="InterPro" id="IPR042885">
    <property type="entry name" value="HIPP47/16"/>
</dbReference>
<dbReference type="RefSeq" id="XP_048323300.1">
    <property type="nucleotide sequence ID" value="XM_048467343.2"/>
</dbReference>
<reference evidence="3" key="1">
    <citation type="submission" date="2025-08" db="UniProtKB">
        <authorList>
            <consortium name="RefSeq"/>
        </authorList>
    </citation>
    <scope>IDENTIFICATION</scope>
    <source>
        <tissue evidence="3">Seedling</tissue>
    </source>
</reference>
<dbReference type="PANTHER" id="PTHR46932:SF12">
    <property type="entry name" value="HEAVY METAL-ASSOCIATED ISOPRENYLATED PLANT PROTEIN 47"/>
    <property type="match status" value="1"/>
</dbReference>
<organism evidence="2 3">
    <name type="scientific">Ziziphus jujuba</name>
    <name type="common">Chinese jujube</name>
    <name type="synonym">Ziziphus sativa</name>
    <dbReference type="NCBI Taxonomy" id="326968"/>
    <lineage>
        <taxon>Eukaryota</taxon>
        <taxon>Viridiplantae</taxon>
        <taxon>Streptophyta</taxon>
        <taxon>Embryophyta</taxon>
        <taxon>Tracheophyta</taxon>
        <taxon>Spermatophyta</taxon>
        <taxon>Magnoliopsida</taxon>
        <taxon>eudicotyledons</taxon>
        <taxon>Gunneridae</taxon>
        <taxon>Pentapetalae</taxon>
        <taxon>rosids</taxon>
        <taxon>fabids</taxon>
        <taxon>Rosales</taxon>
        <taxon>Rhamnaceae</taxon>
        <taxon>Paliureae</taxon>
        <taxon>Ziziphus</taxon>
    </lineage>
</organism>
<gene>
    <name evidence="3" type="primary">LOC107417671</name>
</gene>
<dbReference type="Gene3D" id="3.30.70.100">
    <property type="match status" value="1"/>
</dbReference>
<dbReference type="PROSITE" id="PS50846">
    <property type="entry name" value="HMA_2"/>
    <property type="match status" value="1"/>
</dbReference>
<accession>A0ABM3I8K4</accession>
<dbReference type="InterPro" id="IPR006121">
    <property type="entry name" value="HMA_dom"/>
</dbReference>
<proteinExistence type="predicted"/>
<dbReference type="Proteomes" id="UP001652623">
    <property type="component" value="Chromosome 1"/>
</dbReference>
<name>A0ABM3I8K4_ZIZJJ</name>
<evidence type="ECO:0000313" key="3">
    <source>
        <dbReference type="RefSeq" id="XP_048323300.1"/>
    </source>
</evidence>
<feature type="domain" description="HMA" evidence="1">
    <location>
        <begin position="2"/>
        <end position="71"/>
    </location>
</feature>
<dbReference type="GeneID" id="107417671"/>
<dbReference type="PANTHER" id="PTHR46932">
    <property type="entry name" value="HEAVY METAL-ASSOCIATED ISOPRENYLATED PLANT PROTEIN 47"/>
    <property type="match status" value="1"/>
</dbReference>
<sequence>MKQKVVMKVQMWSDKCRTKALKTAAVAPGVISVKIDGESKDKVVVTGDGVDAICLTTSLRKKVGHAILESVEEIKEEKKEEKKDDKKICYPYFPPAAYCELEDEDCKAKKICYPYFPPAAYCELFDPNPNPNACPFM</sequence>
<evidence type="ECO:0000313" key="2">
    <source>
        <dbReference type="Proteomes" id="UP001652623"/>
    </source>
</evidence>
<evidence type="ECO:0000259" key="1">
    <source>
        <dbReference type="PROSITE" id="PS50846"/>
    </source>
</evidence>